<comment type="similarity">
    <text evidence="1">Belongs to the peptidase S49 family.</text>
</comment>
<dbReference type="InterPro" id="IPR004635">
    <property type="entry name" value="Pept_S49_SppA"/>
</dbReference>
<dbReference type="NCBIfam" id="TIGR00706">
    <property type="entry name" value="SppA_dom"/>
    <property type="match status" value="1"/>
</dbReference>
<dbReference type="InterPro" id="IPR002142">
    <property type="entry name" value="Peptidase_S49"/>
</dbReference>
<evidence type="ECO:0000256" key="3">
    <source>
        <dbReference type="ARBA" id="ARBA00022801"/>
    </source>
</evidence>
<evidence type="ECO:0000313" key="7">
    <source>
        <dbReference type="Proteomes" id="UP000294614"/>
    </source>
</evidence>
<evidence type="ECO:0000256" key="2">
    <source>
        <dbReference type="ARBA" id="ARBA00022670"/>
    </source>
</evidence>
<evidence type="ECO:0000256" key="1">
    <source>
        <dbReference type="ARBA" id="ARBA00008683"/>
    </source>
</evidence>
<dbReference type="Gene3D" id="3.90.226.10">
    <property type="entry name" value="2-enoyl-CoA Hydratase, Chain A, domain 1"/>
    <property type="match status" value="1"/>
</dbReference>
<organism evidence="6 7">
    <name type="scientific">Seleniivibrio woodruffii</name>
    <dbReference type="NCBI Taxonomy" id="1078050"/>
    <lineage>
        <taxon>Bacteria</taxon>
        <taxon>Pseudomonadati</taxon>
        <taxon>Deferribacterota</taxon>
        <taxon>Deferribacteres</taxon>
        <taxon>Deferribacterales</taxon>
        <taxon>Geovibrionaceae</taxon>
        <taxon>Seleniivibrio</taxon>
    </lineage>
</organism>
<evidence type="ECO:0000256" key="4">
    <source>
        <dbReference type="ARBA" id="ARBA00022825"/>
    </source>
</evidence>
<dbReference type="RefSeq" id="WP_132871428.1">
    <property type="nucleotide sequence ID" value="NZ_JBLJBI010000158.1"/>
</dbReference>
<gene>
    <name evidence="6" type="ORF">C8D98_0334</name>
</gene>
<comment type="caution">
    <text evidence="6">The sequence shown here is derived from an EMBL/GenBank/DDBJ whole genome shotgun (WGS) entry which is preliminary data.</text>
</comment>
<keyword evidence="4" id="KW-0720">Serine protease</keyword>
<dbReference type="SUPFAM" id="SSF52096">
    <property type="entry name" value="ClpP/crotonase"/>
    <property type="match status" value="1"/>
</dbReference>
<evidence type="ECO:0000313" key="6">
    <source>
        <dbReference type="EMBL" id="TCK61828.1"/>
    </source>
</evidence>
<dbReference type="Pfam" id="PF01343">
    <property type="entry name" value="Peptidase_S49"/>
    <property type="match status" value="1"/>
</dbReference>
<dbReference type="PANTHER" id="PTHR42987">
    <property type="entry name" value="PEPTIDASE S49"/>
    <property type="match status" value="1"/>
</dbReference>
<keyword evidence="7" id="KW-1185">Reference proteome</keyword>
<dbReference type="EMBL" id="SMGG01000003">
    <property type="protein sequence ID" value="TCK61828.1"/>
    <property type="molecule type" value="Genomic_DNA"/>
</dbReference>
<dbReference type="GO" id="GO:0008236">
    <property type="term" value="F:serine-type peptidase activity"/>
    <property type="evidence" value="ECO:0007669"/>
    <property type="project" value="UniProtKB-KW"/>
</dbReference>
<protein>
    <submittedName>
        <fullName evidence="6">Signal peptide peptidase A</fullName>
    </submittedName>
</protein>
<dbReference type="PANTHER" id="PTHR42987:SF7">
    <property type="entry name" value="SIGNAL PEPTIDE PEPTIDASE SPPA-RELATED"/>
    <property type="match status" value="1"/>
</dbReference>
<evidence type="ECO:0000259" key="5">
    <source>
        <dbReference type="Pfam" id="PF01343"/>
    </source>
</evidence>
<dbReference type="OrthoDB" id="9764363at2"/>
<reference evidence="6 7" key="1">
    <citation type="submission" date="2019-03" db="EMBL/GenBank/DDBJ databases">
        <title>Genomic Encyclopedia of Type Strains, Phase IV (KMG-IV): sequencing the most valuable type-strain genomes for metagenomic binning, comparative biology and taxonomic classification.</title>
        <authorList>
            <person name="Goeker M."/>
        </authorList>
    </citation>
    <scope>NUCLEOTIDE SEQUENCE [LARGE SCALE GENOMIC DNA]</scope>
    <source>
        <strain evidence="6 7">DSM 24984</strain>
    </source>
</reference>
<dbReference type="InterPro" id="IPR047272">
    <property type="entry name" value="S49_SppA_C"/>
</dbReference>
<dbReference type="AlphaFoldDB" id="A0A4R1KBA1"/>
<keyword evidence="2" id="KW-0645">Protease</keyword>
<dbReference type="GO" id="GO:0006508">
    <property type="term" value="P:proteolysis"/>
    <property type="evidence" value="ECO:0007669"/>
    <property type="project" value="UniProtKB-KW"/>
</dbReference>
<name>A0A4R1KBA1_9BACT</name>
<dbReference type="Proteomes" id="UP000294614">
    <property type="component" value="Unassembled WGS sequence"/>
</dbReference>
<proteinExistence type="inferred from homology"/>
<keyword evidence="3" id="KW-0378">Hydrolase</keyword>
<accession>A0A4R1KBA1</accession>
<dbReference type="CDD" id="cd07023">
    <property type="entry name" value="S49_Sppa_N_C"/>
    <property type="match status" value="1"/>
</dbReference>
<sequence length="288" mass="32661">MSKFFRFFGKAILFVLIFAVIVRIITVMGATGEDLLMEDTIAVVRLEGVIMDTRYLDEKLKSLDENEKIKGVILEINSPGGAIAPTQQLYLRIMKMHKPVYAVMESVAASGGYYTAAACDKIFAMESTITGSIGVIMEYTNFRGLMDKFGVQSVVIKSGKMKDVPSPTRELTEEEQKYLQSNINDFYEQFLRDILKRRKIDEKKLRELADGRVFSGRQAKQYDLIDTIGTREEAENAMKKQLDMPDIAIEEFYEPEQSLIRTLLSQAKSITQSKGVDGGIYYLYRPGF</sequence>
<dbReference type="InterPro" id="IPR029045">
    <property type="entry name" value="ClpP/crotonase-like_dom_sf"/>
</dbReference>
<feature type="domain" description="Peptidase S49" evidence="5">
    <location>
        <begin position="95"/>
        <end position="242"/>
    </location>
</feature>